<sequence length="131" mass="14842">MVGPEVHSMKKMLPAILITLGISGAVYAADENALNELASNSSMYAAYYIVVEECIKDEKNLETKQKFAQLGDEMLMASIFFSNQKTAQSRFNLFKKQVYEEVEYSCGNISRVVEKYGDTCLLLSTEFRRKQ</sequence>
<organism evidence="1">
    <name type="scientific">uncultured Desulfovibrio sp</name>
    <dbReference type="NCBI Taxonomy" id="167968"/>
    <lineage>
        <taxon>Bacteria</taxon>
        <taxon>Pseudomonadati</taxon>
        <taxon>Thermodesulfobacteriota</taxon>
        <taxon>Desulfovibrionia</taxon>
        <taxon>Desulfovibrionales</taxon>
        <taxon>Desulfovibrionaceae</taxon>
        <taxon>Desulfovibrio</taxon>
        <taxon>environmental samples</taxon>
    </lineage>
</organism>
<gene>
    <name evidence="1" type="ORF">KL86DES1_21965</name>
</gene>
<accession>A0A212LAE4</accession>
<protein>
    <submittedName>
        <fullName evidence="1">Uncharacterized protein</fullName>
    </submittedName>
</protein>
<dbReference type="EMBL" id="FMJC01000002">
    <property type="protein sequence ID" value="SCM74478.1"/>
    <property type="molecule type" value="Genomic_DNA"/>
</dbReference>
<dbReference type="AlphaFoldDB" id="A0A212LAE4"/>
<evidence type="ECO:0000313" key="1">
    <source>
        <dbReference type="EMBL" id="SCM74478.1"/>
    </source>
</evidence>
<proteinExistence type="predicted"/>
<name>A0A212LAE4_9BACT</name>
<reference evidence="1" key="1">
    <citation type="submission" date="2016-08" db="EMBL/GenBank/DDBJ databases">
        <authorList>
            <person name="Seilhamer J.J."/>
        </authorList>
    </citation>
    <scope>NUCLEOTIDE SEQUENCE</scope>
    <source>
        <strain evidence="1">86-1</strain>
    </source>
</reference>